<dbReference type="PATRIC" id="fig|520709.3.peg.3975"/>
<feature type="signal peptide" evidence="1">
    <location>
        <begin position="1"/>
        <end position="19"/>
    </location>
</feature>
<name>N8QS01_9GAMM</name>
<feature type="chain" id="PRO_5004130711" description="Tetratricopeptide repeat protein" evidence="1">
    <location>
        <begin position="20"/>
        <end position="269"/>
    </location>
</feature>
<dbReference type="OrthoDB" id="8019720at2"/>
<reference evidence="2 3" key="2">
    <citation type="journal article" date="2015" name="Int. J. Syst. Evol. Microbiol.">
        <title>Acinetobacter seifertii sp. nov., a member of the Acinetobacter calcoaceticus-Acinetobacter baumannii complex isolated from human clinical specimens.</title>
        <authorList>
            <person name="Nemec A."/>
            <person name="Krizova L."/>
            <person name="Maixnerova M."/>
            <person name="Sedo O."/>
            <person name="Brisse S."/>
            <person name="Higgins P.G."/>
        </authorList>
    </citation>
    <scope>NUCLEOTIDE SEQUENCE [LARGE SCALE GENOMIC DNA]</scope>
    <source>
        <strain evidence="2 3">NIPH 973</strain>
    </source>
</reference>
<proteinExistence type="predicted"/>
<keyword evidence="1" id="KW-0732">Signal</keyword>
<comment type="caution">
    <text evidence="2">The sequence shown here is derived from an EMBL/GenBank/DDBJ whole genome shotgun (WGS) entry which is preliminary data.</text>
</comment>
<reference evidence="3" key="1">
    <citation type="submission" date="2013-02" db="EMBL/GenBank/DDBJ databases">
        <title>The Genome Sequence of Acinetobacter sp. NIPH 973.</title>
        <authorList>
            <consortium name="The Broad Institute Genome Sequencing Platform"/>
            <consortium name="The Broad Institute Genome Sequencing Center for Infectious Disease"/>
            <person name="Cerqueira G."/>
            <person name="Feldgarden M."/>
            <person name="Courvalin P."/>
            <person name="Perichon B."/>
            <person name="Grillot-Courvalin C."/>
            <person name="Clermont D."/>
            <person name="Rocha E."/>
            <person name="Yoon E.-J."/>
            <person name="Nemec A."/>
            <person name="Walker B."/>
            <person name="Young S.K."/>
            <person name="Zeng Q."/>
            <person name="Gargeya S."/>
            <person name="Fitzgerald M."/>
            <person name="Haas B."/>
            <person name="Abouelleil A."/>
            <person name="Alvarado L."/>
            <person name="Arachchi H.M."/>
            <person name="Berlin A.M."/>
            <person name="Chapman S.B."/>
            <person name="Dewar J."/>
            <person name="Goldberg J."/>
            <person name="Griggs A."/>
            <person name="Gujja S."/>
            <person name="Hansen M."/>
            <person name="Howarth C."/>
            <person name="Imamovic A."/>
            <person name="Larimer J."/>
            <person name="McCowan C."/>
            <person name="Murphy C."/>
            <person name="Neiman D."/>
            <person name="Pearson M."/>
            <person name="Priest M."/>
            <person name="Roberts A."/>
            <person name="Saif S."/>
            <person name="Shea T."/>
            <person name="Sisk P."/>
            <person name="Sykes S."/>
            <person name="Wortman J."/>
            <person name="Nusbaum C."/>
            <person name="Birren B."/>
        </authorList>
    </citation>
    <scope>NUCLEOTIDE SEQUENCE [LARGE SCALE GENOMIC DNA]</scope>
    <source>
        <strain evidence="3">NIPH 973</strain>
    </source>
</reference>
<gene>
    <name evidence="2" type="ORF">F985_04048</name>
</gene>
<evidence type="ECO:0008006" key="4">
    <source>
        <dbReference type="Google" id="ProtNLM"/>
    </source>
</evidence>
<dbReference type="HOGENOM" id="CLU_1264646_0_0_6"/>
<dbReference type="Proteomes" id="UP000013065">
    <property type="component" value="Unassembled WGS sequence"/>
</dbReference>
<evidence type="ECO:0000313" key="2">
    <source>
        <dbReference type="EMBL" id="ENU41375.1"/>
    </source>
</evidence>
<dbReference type="EMBL" id="APOO01000024">
    <property type="protein sequence ID" value="ENU41375.1"/>
    <property type="molecule type" value="Genomic_DNA"/>
</dbReference>
<evidence type="ECO:0000256" key="1">
    <source>
        <dbReference type="SAM" id="SignalP"/>
    </source>
</evidence>
<sequence>MRYWIFPLLMLMMSNYSNATEDNTIEISLIQNDYNAWLDKGKTFIKWDEIIKKSPENAVTPDEVQKDFEENQVLFYKKYSNKWFRIKGSVQNVQIENNEVFINLNSKYHTFRAYTEQTDYASELRKNDQVDLYCFNGIHNKKILAPYSASKCMSYGAYILKDKATAKEYFDKVKLSEEYKEIQLISSILYKIVPKDKLNQYCTSLKNNDKCVDMLNNSFNDTKSLKTLEKISKDCKKSESKTALLHKDLKVKTSHIYSNLSDNSGMWSA</sequence>
<dbReference type="AlphaFoldDB" id="N8QS01"/>
<organism evidence="2 3">
    <name type="scientific">Acinetobacter seifertii</name>
    <dbReference type="NCBI Taxonomy" id="1530123"/>
    <lineage>
        <taxon>Bacteria</taxon>
        <taxon>Pseudomonadati</taxon>
        <taxon>Pseudomonadota</taxon>
        <taxon>Gammaproteobacteria</taxon>
        <taxon>Moraxellales</taxon>
        <taxon>Moraxellaceae</taxon>
        <taxon>Acinetobacter</taxon>
        <taxon>Acinetobacter calcoaceticus/baumannii complex</taxon>
    </lineage>
</organism>
<accession>N8QS01</accession>
<protein>
    <recommendedName>
        <fullName evidence="4">Tetratricopeptide repeat protein</fullName>
    </recommendedName>
</protein>
<evidence type="ECO:0000313" key="3">
    <source>
        <dbReference type="Proteomes" id="UP000013065"/>
    </source>
</evidence>